<dbReference type="WBParaSite" id="SMUV_0000888201-mRNA-1">
    <property type="protein sequence ID" value="SMUV_0000888201-mRNA-1"/>
    <property type="gene ID" value="SMUV_0000888201"/>
</dbReference>
<reference evidence="2" key="1">
    <citation type="submission" date="2017-02" db="UniProtKB">
        <authorList>
            <consortium name="WormBaseParasite"/>
        </authorList>
    </citation>
    <scope>IDENTIFICATION</scope>
</reference>
<evidence type="ECO:0000313" key="2">
    <source>
        <dbReference type="WBParaSite" id="SMUV_0000888201-mRNA-1"/>
    </source>
</evidence>
<proteinExistence type="predicted"/>
<accession>A0A0N5AVG4</accession>
<protein>
    <submittedName>
        <fullName evidence="2">Uncharacterized protein</fullName>
    </submittedName>
</protein>
<organism evidence="1 2">
    <name type="scientific">Syphacia muris</name>
    <dbReference type="NCBI Taxonomy" id="451379"/>
    <lineage>
        <taxon>Eukaryota</taxon>
        <taxon>Metazoa</taxon>
        <taxon>Ecdysozoa</taxon>
        <taxon>Nematoda</taxon>
        <taxon>Chromadorea</taxon>
        <taxon>Rhabditida</taxon>
        <taxon>Spirurina</taxon>
        <taxon>Oxyuridomorpha</taxon>
        <taxon>Oxyuroidea</taxon>
        <taxon>Oxyuridae</taxon>
        <taxon>Syphacia</taxon>
    </lineage>
</organism>
<dbReference type="AlphaFoldDB" id="A0A0N5AVG4"/>
<dbReference type="Proteomes" id="UP000046393">
    <property type="component" value="Unplaced"/>
</dbReference>
<evidence type="ECO:0000313" key="1">
    <source>
        <dbReference type="Proteomes" id="UP000046393"/>
    </source>
</evidence>
<name>A0A0N5AVG4_9BILA</name>
<sequence>MVSEQKAVGEYDCKCREAIHRCNDIWTETRSCSSWGSRSGSRCDVFTVHDCVSRMKYWTDSCNADTGRNASGV</sequence>
<keyword evidence="1" id="KW-1185">Reference proteome</keyword>